<protein>
    <submittedName>
        <fullName evidence="1">Uncharacterized protein</fullName>
    </submittedName>
</protein>
<dbReference type="EMBL" id="CM015713">
    <property type="protein sequence ID" value="KAF3686130.1"/>
    <property type="molecule type" value="Genomic_DNA"/>
</dbReference>
<sequence>MPLPLPTVKSLHSPSLTLPPQIARTLAAPPHLQIGGKNDRYIKSVPMPSFLSGRQTDTWTMSQCLPLSLQFTVTVNV</sequence>
<organism evidence="1 2">
    <name type="scientific">Channa argus</name>
    <name type="common">Northern snakehead</name>
    <name type="synonym">Ophicephalus argus</name>
    <dbReference type="NCBI Taxonomy" id="215402"/>
    <lineage>
        <taxon>Eukaryota</taxon>
        <taxon>Metazoa</taxon>
        <taxon>Chordata</taxon>
        <taxon>Craniata</taxon>
        <taxon>Vertebrata</taxon>
        <taxon>Euteleostomi</taxon>
        <taxon>Actinopterygii</taxon>
        <taxon>Neopterygii</taxon>
        <taxon>Teleostei</taxon>
        <taxon>Neoteleostei</taxon>
        <taxon>Acanthomorphata</taxon>
        <taxon>Anabantaria</taxon>
        <taxon>Anabantiformes</taxon>
        <taxon>Channoidei</taxon>
        <taxon>Channidae</taxon>
        <taxon>Channa</taxon>
    </lineage>
</organism>
<dbReference type="AlphaFoldDB" id="A0A6G1P753"/>
<proteinExistence type="predicted"/>
<accession>A0A6G1P753</accession>
<evidence type="ECO:0000313" key="2">
    <source>
        <dbReference type="Proteomes" id="UP000503349"/>
    </source>
</evidence>
<evidence type="ECO:0000313" key="1">
    <source>
        <dbReference type="EMBL" id="KAF3686130.1"/>
    </source>
</evidence>
<keyword evidence="2" id="KW-1185">Reference proteome</keyword>
<dbReference type="Proteomes" id="UP000503349">
    <property type="component" value="Chromosome 2"/>
</dbReference>
<name>A0A6G1P753_CHAAH</name>
<reference evidence="1 2" key="1">
    <citation type="submission" date="2019-02" db="EMBL/GenBank/DDBJ databases">
        <title>Opniocepnalus argus genome.</title>
        <authorList>
            <person name="Zhou C."/>
            <person name="Xiao S."/>
        </authorList>
    </citation>
    <scope>NUCLEOTIDE SEQUENCE [LARGE SCALE GENOMIC DNA]</scope>
    <source>
        <strain evidence="1">OARG1902GOOAL</strain>
        <tissue evidence="1">Muscle</tissue>
    </source>
</reference>
<reference evidence="2" key="2">
    <citation type="submission" date="2019-02" db="EMBL/GenBank/DDBJ databases">
        <title>Opniocepnalus argus Var Kimnra genome.</title>
        <authorList>
            <person name="Zhou C."/>
            <person name="Xiao S."/>
        </authorList>
    </citation>
    <scope>NUCLEOTIDE SEQUENCE [LARGE SCALE GENOMIC DNA]</scope>
</reference>
<gene>
    <name evidence="1" type="ORF">EXN66_Car001802</name>
</gene>